<keyword evidence="6" id="KW-0347">Helicase</keyword>
<dbReference type="Pfam" id="PF00176">
    <property type="entry name" value="SNF2-rel_dom"/>
    <property type="match status" value="1"/>
</dbReference>
<protein>
    <submittedName>
        <fullName evidence="6">DEAD/DEAH box helicase</fullName>
    </submittedName>
</protein>
<evidence type="ECO:0000313" key="7">
    <source>
        <dbReference type="Proteomes" id="UP001179600"/>
    </source>
</evidence>
<evidence type="ECO:0000259" key="5">
    <source>
        <dbReference type="PROSITE" id="PS51194"/>
    </source>
</evidence>
<evidence type="ECO:0000313" key="6">
    <source>
        <dbReference type="EMBL" id="WCG22793.1"/>
    </source>
</evidence>
<dbReference type="Gene3D" id="3.40.50.300">
    <property type="entry name" value="P-loop containing nucleotide triphosphate hydrolases"/>
    <property type="match status" value="1"/>
</dbReference>
<accession>A0AAE9XMH7</accession>
<feature type="domain" description="Helicase ATP-binding" evidence="4">
    <location>
        <begin position="616"/>
        <end position="777"/>
    </location>
</feature>
<dbReference type="EMBL" id="CP116507">
    <property type="protein sequence ID" value="WCG22793.1"/>
    <property type="molecule type" value="Genomic_DNA"/>
</dbReference>
<dbReference type="RefSeq" id="WP_272163387.1">
    <property type="nucleotide sequence ID" value="NZ_CP116507.1"/>
</dbReference>
<dbReference type="InterPro" id="IPR007527">
    <property type="entry name" value="Znf_SWIM"/>
</dbReference>
<dbReference type="GO" id="GO:0008270">
    <property type="term" value="F:zinc ion binding"/>
    <property type="evidence" value="ECO:0007669"/>
    <property type="project" value="UniProtKB-KW"/>
</dbReference>
<dbReference type="InterPro" id="IPR014001">
    <property type="entry name" value="Helicase_ATP-bd"/>
</dbReference>
<feature type="domain" description="SWIM-type" evidence="3">
    <location>
        <begin position="44"/>
        <end position="79"/>
    </location>
</feature>
<dbReference type="FunFam" id="3.40.50.300:FF:000533">
    <property type="entry name" value="Helicase, Snf2 family"/>
    <property type="match status" value="1"/>
</dbReference>
<keyword evidence="6" id="KW-0067">ATP-binding</keyword>
<dbReference type="PANTHER" id="PTHR10799">
    <property type="entry name" value="SNF2/RAD54 HELICASE FAMILY"/>
    <property type="match status" value="1"/>
</dbReference>
<dbReference type="InterPro" id="IPR027417">
    <property type="entry name" value="P-loop_NTPase"/>
</dbReference>
<organism evidence="6 7">
    <name type="scientific">Vagococcus lutrae</name>
    <dbReference type="NCBI Taxonomy" id="81947"/>
    <lineage>
        <taxon>Bacteria</taxon>
        <taxon>Bacillati</taxon>
        <taxon>Bacillota</taxon>
        <taxon>Bacilli</taxon>
        <taxon>Lactobacillales</taxon>
        <taxon>Enterococcaceae</taxon>
        <taxon>Vagococcus</taxon>
    </lineage>
</organism>
<dbReference type="CDD" id="cd18793">
    <property type="entry name" value="SF2_C_SNF"/>
    <property type="match status" value="1"/>
</dbReference>
<dbReference type="PROSITE" id="PS51192">
    <property type="entry name" value="HELICASE_ATP_BIND_1"/>
    <property type="match status" value="1"/>
</dbReference>
<dbReference type="Proteomes" id="UP001179600">
    <property type="component" value="Chromosome"/>
</dbReference>
<gene>
    <name evidence="6" type="ORF">PML95_00550</name>
</gene>
<dbReference type="SMART" id="SM00490">
    <property type="entry name" value="HELICc"/>
    <property type="match status" value="1"/>
</dbReference>
<evidence type="ECO:0000256" key="2">
    <source>
        <dbReference type="PROSITE-ProRule" id="PRU00325"/>
    </source>
</evidence>
<proteinExistence type="predicted"/>
<evidence type="ECO:0000259" key="4">
    <source>
        <dbReference type="PROSITE" id="PS51192"/>
    </source>
</evidence>
<keyword evidence="6" id="KW-0547">Nucleotide-binding</keyword>
<dbReference type="SUPFAM" id="SSF52540">
    <property type="entry name" value="P-loop containing nucleoside triphosphate hydrolases"/>
    <property type="match status" value="2"/>
</dbReference>
<keyword evidence="2" id="KW-0863">Zinc-finger</keyword>
<dbReference type="GO" id="GO:0004386">
    <property type="term" value="F:helicase activity"/>
    <property type="evidence" value="ECO:0007669"/>
    <property type="project" value="UniProtKB-KW"/>
</dbReference>
<sequence length="1055" mass="121892">MKWTIPEKVVDQARELLNEGRVMSLKQDADQVRWQADVLDDKRYRVHLDGTAKEWDECQCPDNTRGFCRHTVAVELYLRELGYQRVMAQNDDLSDIPKMPNASQQFKEELMTFQETYRPWSPEIAPYQLMLMIEEHEFIQGYAKQTGLVLSLKIGQAHGKTYVVRDLGYFFEQLRQSKTIEIHQAVYYLQPAHFDTATWGLLSELASEYAYIKQATVNKHVTNLGSKYMTASSLSLRKWLETPDYQAMITIKISENVLTWPFINQTAPLIHSRISQSEKGFTIALDRVYQQHLSYIGWFLVDGQLYVPTLEVYRLFQLLDERLKRMDNARFTFAREQQSEVFNHLLPVLKQVGTYEIASDILEALIDEPLDVRFFLERVQDTLQVSLFFKYGEYWLRPDEKGPDTLLHDEMEEKRVTFQTEALFGCALEQGELALPFIKGETIYHFFKNQLPALRSLGEVVLSEEVQAAYLEGAQYQPDLEVTDNDSWFSFKFDISGIEPEEIDAVWKSLRQKKAFHQLSDGSILDLTSDNYQEVSHGLQNLRGKWQLKEGNMRLTPFQALQLSTNLADAQPFKESETIEEMLLSLINPRRLTETAPDELNATLRPYQLTGYRWLDQLSKWQLGGILADDMGLGKTIQTIAYLLKNRNEESLSLIVAPASLVYNWQQECQQFAPTLRTQIVMGAKEQREQAIKDAVANQMDCLITSYASLRQDIDLYHGVTIETLILDEAQMVKNSETKTFRAIQSLKVAQRFALSGTPIENHIDELWSIFHLIMPGFLPSRRQFQKLPVTSIQKMIQPFVLRRTKQEVLQELPEKIETNLYSDLTEEQKTLYVAYLQQMTDTLNQMSGSDFQKNRWSILAGLTRLRQICCDPRLFVEDYTGESGKLNQLKDLVVSAKASGRRLLIFSQFTKMLTLIETELAELDIASFYLRGSTPAKQRQEMVNAFNSGERDVFLISLKAGGTGLNLTGADTVVLYDLWWNPAVEEQASSRAHRMGQKKVVEVWRLMARGSIEERIYQLQEEKRDLFQSVMTSDEVAPTTLSEEDIRQLLQWKM</sequence>
<dbReference type="Pfam" id="PF00271">
    <property type="entry name" value="Helicase_C"/>
    <property type="match status" value="1"/>
</dbReference>
<evidence type="ECO:0000259" key="3">
    <source>
        <dbReference type="PROSITE" id="PS50966"/>
    </source>
</evidence>
<dbReference type="Gene3D" id="3.40.50.10810">
    <property type="entry name" value="Tandem AAA-ATPase domain"/>
    <property type="match status" value="1"/>
</dbReference>
<dbReference type="GO" id="GO:0016787">
    <property type="term" value="F:hydrolase activity"/>
    <property type="evidence" value="ECO:0007669"/>
    <property type="project" value="UniProtKB-KW"/>
</dbReference>
<feature type="domain" description="Helicase C-terminal" evidence="5">
    <location>
        <begin position="889"/>
        <end position="1045"/>
    </location>
</feature>
<keyword evidence="2" id="KW-0862">Zinc</keyword>
<keyword evidence="1" id="KW-0378">Hydrolase</keyword>
<dbReference type="SMART" id="SM00487">
    <property type="entry name" value="DEXDc"/>
    <property type="match status" value="1"/>
</dbReference>
<dbReference type="InterPro" id="IPR000330">
    <property type="entry name" value="SNF2_N"/>
</dbReference>
<dbReference type="PROSITE" id="PS51194">
    <property type="entry name" value="HELICASE_CTER"/>
    <property type="match status" value="1"/>
</dbReference>
<keyword evidence="2" id="KW-0479">Metal-binding</keyword>
<dbReference type="InterPro" id="IPR038718">
    <property type="entry name" value="SNF2-like_sf"/>
</dbReference>
<dbReference type="InterPro" id="IPR049730">
    <property type="entry name" value="SNF2/RAD54-like_C"/>
</dbReference>
<reference evidence="6" key="1">
    <citation type="submission" date="2023-01" db="EMBL/GenBank/DDBJ databases">
        <title>Oxazolidinone resistance genes in florfenicol resistant enterococci from beef cattle and veal calves at slaughter.</title>
        <authorList>
            <person name="Biggel M."/>
        </authorList>
    </citation>
    <scope>NUCLEOTIDE SEQUENCE</scope>
    <source>
        <strain evidence="6">K204-1</strain>
    </source>
</reference>
<dbReference type="GO" id="GO:0005524">
    <property type="term" value="F:ATP binding"/>
    <property type="evidence" value="ECO:0007669"/>
    <property type="project" value="InterPro"/>
</dbReference>
<name>A0AAE9XMH7_9ENTE</name>
<dbReference type="AlphaFoldDB" id="A0AAE9XMH7"/>
<dbReference type="Pfam" id="PF08455">
    <property type="entry name" value="SNF2_assoc"/>
    <property type="match status" value="1"/>
</dbReference>
<evidence type="ECO:0000256" key="1">
    <source>
        <dbReference type="ARBA" id="ARBA00022801"/>
    </source>
</evidence>
<dbReference type="InterPro" id="IPR013663">
    <property type="entry name" value="Helicase_SWF/SNF/SWI_bac"/>
</dbReference>
<dbReference type="InterPro" id="IPR001650">
    <property type="entry name" value="Helicase_C-like"/>
</dbReference>
<dbReference type="PROSITE" id="PS50966">
    <property type="entry name" value="ZF_SWIM"/>
    <property type="match status" value="1"/>
</dbReference>